<dbReference type="EMBL" id="JABANM010028752">
    <property type="protein sequence ID" value="KAF4709188.1"/>
    <property type="molecule type" value="Genomic_DNA"/>
</dbReference>
<gene>
    <name evidence="1" type="primary">MSH1_3</name>
    <name evidence="1" type="ORF">FOZ62_020982</name>
</gene>
<dbReference type="InterPro" id="IPR016151">
    <property type="entry name" value="DNA_mismatch_repair_MutS_N"/>
</dbReference>
<feature type="non-terminal residue" evidence="1">
    <location>
        <position position="111"/>
    </location>
</feature>
<evidence type="ECO:0000313" key="2">
    <source>
        <dbReference type="Proteomes" id="UP000574390"/>
    </source>
</evidence>
<dbReference type="GO" id="GO:0005524">
    <property type="term" value="F:ATP binding"/>
    <property type="evidence" value="ECO:0007669"/>
    <property type="project" value="InterPro"/>
</dbReference>
<proteinExistence type="predicted"/>
<sequence>MLSLESNELGFLSPSRRAAGGSGSLLDFTLDGKRRRPKWVAWLGDSIAASIVSPLFARTSQSEASARGQKGSWQIQLVRCGDFYKTYGVDAVMLVNYCGLNAMAGRPRAGC</sequence>
<accession>A0A7J6QLQ1</accession>
<dbReference type="Proteomes" id="UP000574390">
    <property type="component" value="Unassembled WGS sequence"/>
</dbReference>
<comment type="caution">
    <text evidence="1">The sequence shown here is derived from an EMBL/GenBank/DDBJ whole genome shotgun (WGS) entry which is preliminary data.</text>
</comment>
<organism evidence="1 2">
    <name type="scientific">Perkinsus olseni</name>
    <name type="common">Perkinsus atlanticus</name>
    <dbReference type="NCBI Taxonomy" id="32597"/>
    <lineage>
        <taxon>Eukaryota</taxon>
        <taxon>Sar</taxon>
        <taxon>Alveolata</taxon>
        <taxon>Perkinsozoa</taxon>
        <taxon>Perkinsea</taxon>
        <taxon>Perkinsida</taxon>
        <taxon>Perkinsidae</taxon>
        <taxon>Perkinsus</taxon>
    </lineage>
</organism>
<name>A0A7J6QLQ1_PEROL</name>
<evidence type="ECO:0000313" key="1">
    <source>
        <dbReference type="EMBL" id="KAF4709188.1"/>
    </source>
</evidence>
<dbReference type="GO" id="GO:0030983">
    <property type="term" value="F:mismatched DNA binding"/>
    <property type="evidence" value="ECO:0007669"/>
    <property type="project" value="InterPro"/>
</dbReference>
<reference evidence="1 2" key="1">
    <citation type="submission" date="2020-04" db="EMBL/GenBank/DDBJ databases">
        <title>Perkinsus olseni comparative genomics.</title>
        <authorList>
            <person name="Bogema D.R."/>
        </authorList>
    </citation>
    <scope>NUCLEOTIDE SEQUENCE [LARGE SCALE GENOMIC DNA]</scope>
    <source>
        <strain evidence="1">ATCC PRA-205</strain>
    </source>
</reference>
<protein>
    <submittedName>
        <fullName evidence="1">DNA mismatch repair ATPase msh1</fullName>
    </submittedName>
</protein>
<dbReference type="SUPFAM" id="SSF55271">
    <property type="entry name" value="DNA repair protein MutS, domain I"/>
    <property type="match status" value="1"/>
</dbReference>
<dbReference type="AlphaFoldDB" id="A0A7J6QLQ1"/>
<dbReference type="GO" id="GO:0006298">
    <property type="term" value="P:mismatch repair"/>
    <property type="evidence" value="ECO:0007669"/>
    <property type="project" value="InterPro"/>
</dbReference>